<sequence>MSRNRFKKQKRDLAPLRELLLPAALFALVLGLFVPGLSSVSRAAREAERDSLESAIRRSAVHCYATEGAYPESLQYLEEHYGVRVDTDKFLVDYQVFASNLMPSVTVIAKGR</sequence>
<gene>
    <name evidence="1" type="ORF">H8S23_06535</name>
</gene>
<dbReference type="EMBL" id="JACONZ010000002">
    <property type="protein sequence ID" value="MBC5581159.1"/>
    <property type="molecule type" value="Genomic_DNA"/>
</dbReference>
<name>A0A923I8N7_9FIRM</name>
<dbReference type="RefSeq" id="WP_186887524.1">
    <property type="nucleotide sequence ID" value="NZ_JACONZ010000002.1"/>
</dbReference>
<dbReference type="AlphaFoldDB" id="A0A923I8N7"/>
<comment type="caution">
    <text evidence="1">The sequence shown here is derived from an EMBL/GenBank/DDBJ whole genome shotgun (WGS) entry which is preliminary data.</text>
</comment>
<dbReference type="Proteomes" id="UP000659630">
    <property type="component" value="Unassembled WGS sequence"/>
</dbReference>
<evidence type="ECO:0000313" key="2">
    <source>
        <dbReference type="Proteomes" id="UP000659630"/>
    </source>
</evidence>
<evidence type="ECO:0000313" key="1">
    <source>
        <dbReference type="EMBL" id="MBC5581159.1"/>
    </source>
</evidence>
<reference evidence="1" key="1">
    <citation type="submission" date="2020-08" db="EMBL/GenBank/DDBJ databases">
        <title>Genome public.</title>
        <authorList>
            <person name="Liu C."/>
            <person name="Sun Q."/>
        </authorList>
    </citation>
    <scope>NUCLEOTIDE SEQUENCE</scope>
    <source>
        <strain evidence="1">BX8</strain>
    </source>
</reference>
<organism evidence="1 2">
    <name type="scientific">Anaerofilum hominis</name>
    <dbReference type="NCBI Taxonomy" id="2763016"/>
    <lineage>
        <taxon>Bacteria</taxon>
        <taxon>Bacillati</taxon>
        <taxon>Bacillota</taxon>
        <taxon>Clostridia</taxon>
        <taxon>Eubacteriales</taxon>
        <taxon>Oscillospiraceae</taxon>
        <taxon>Anaerofilum</taxon>
    </lineage>
</organism>
<accession>A0A923I8N7</accession>
<protein>
    <submittedName>
        <fullName evidence="1">Uncharacterized protein</fullName>
    </submittedName>
</protein>
<proteinExistence type="predicted"/>
<keyword evidence="2" id="KW-1185">Reference proteome</keyword>